<evidence type="ECO:0000313" key="3">
    <source>
        <dbReference type="Proteomes" id="UP000238479"/>
    </source>
</evidence>
<accession>A0A2P6QS10</accession>
<dbReference type="EC" id="1.3.5.1" evidence="2"/>
<dbReference type="Proteomes" id="UP000238479">
    <property type="component" value="Chromosome 4"/>
</dbReference>
<dbReference type="PANTHER" id="PTHR15503:SF22">
    <property type="entry name" value="TRANSPOSON TY3-I GAG POLYPROTEIN"/>
    <property type="match status" value="1"/>
</dbReference>
<dbReference type="Pfam" id="PF19259">
    <property type="entry name" value="Ty3_capsid"/>
    <property type="match status" value="1"/>
</dbReference>
<evidence type="ECO:0000313" key="2">
    <source>
        <dbReference type="EMBL" id="PRQ36973.1"/>
    </source>
</evidence>
<dbReference type="InterPro" id="IPR001969">
    <property type="entry name" value="Aspartic_peptidase_AS"/>
</dbReference>
<dbReference type="EMBL" id="PDCK01000042">
    <property type="protein sequence ID" value="PRQ36973.1"/>
    <property type="molecule type" value="Genomic_DNA"/>
</dbReference>
<dbReference type="OMA" id="GTMKCEG"/>
<comment type="caution">
    <text evidence="2">The sequence shown here is derived from an EMBL/GenBank/DDBJ whole genome shotgun (WGS) entry which is preliminary data.</text>
</comment>
<keyword evidence="3" id="KW-1185">Reference proteome</keyword>
<feature type="domain" description="Ty3 transposon capsid-like protein" evidence="1">
    <location>
        <begin position="37"/>
        <end position="197"/>
    </location>
</feature>
<evidence type="ECO:0000259" key="1">
    <source>
        <dbReference type="Pfam" id="PF19259"/>
    </source>
</evidence>
<dbReference type="Gene3D" id="2.40.70.10">
    <property type="entry name" value="Acid Proteases"/>
    <property type="match status" value="1"/>
</dbReference>
<dbReference type="InterPro" id="IPR032567">
    <property type="entry name" value="RTL1-rel"/>
</dbReference>
<dbReference type="Pfam" id="PF13975">
    <property type="entry name" value="gag-asp_proteas"/>
    <property type="match status" value="1"/>
</dbReference>
<dbReference type="InterPro" id="IPR045358">
    <property type="entry name" value="Ty3_capsid"/>
</dbReference>
<dbReference type="GO" id="GO:0008177">
    <property type="term" value="F:succinate dehydrogenase (quinone) activity"/>
    <property type="evidence" value="ECO:0007669"/>
    <property type="project" value="UniProtKB-EC"/>
</dbReference>
<organism evidence="2 3">
    <name type="scientific">Rosa chinensis</name>
    <name type="common">China rose</name>
    <dbReference type="NCBI Taxonomy" id="74649"/>
    <lineage>
        <taxon>Eukaryota</taxon>
        <taxon>Viridiplantae</taxon>
        <taxon>Streptophyta</taxon>
        <taxon>Embryophyta</taxon>
        <taxon>Tracheophyta</taxon>
        <taxon>Spermatophyta</taxon>
        <taxon>Magnoliopsida</taxon>
        <taxon>eudicotyledons</taxon>
        <taxon>Gunneridae</taxon>
        <taxon>Pentapetalae</taxon>
        <taxon>rosids</taxon>
        <taxon>fabids</taxon>
        <taxon>Rosales</taxon>
        <taxon>Rosaceae</taxon>
        <taxon>Rosoideae</taxon>
        <taxon>Rosoideae incertae sedis</taxon>
        <taxon>Rosa</taxon>
    </lineage>
</organism>
<dbReference type="PANTHER" id="PTHR15503">
    <property type="entry name" value="LDOC1 RELATED"/>
    <property type="match status" value="1"/>
</dbReference>
<dbReference type="AlphaFoldDB" id="A0A2P6QS10"/>
<sequence length="506" mass="57746">MGHLNGPQHPYWHYPAQHHPPHDPSLPTMRQMKLEFCTFSGGDPVEWLNKVEQFFEFYQIPEEKKLAIATMHLTERASDRWYMFRHEFPPTWLGLADLLMREFSCHNVLDYQAALARMSQTGSVEQYKEQFTRLSRRAPGFSQQVLLSCFLGGLKSEIRVDVKAQKPKSLYEACELAKIYEEREASQRNQNKSNSSGRPFSAIQTSQFSKATLAAGSSQAGRGQPSHIRPAMIQNLVAPNMGKLNNGNRRLSQAEYQERRARNQCFFCEELFRPGHNCRKGQLIVIEVVQDEADQPALTDNEGVEGATHEEEIPEPEIQLQILGEHNTSDTMQLKGVFNDKQVHVLIDTGASHNFIHPSLLKKFKAKIVDIKPLKVRLASGALMQTKGQVTVAMKLQQFTFLADFYILPISGCEVVLGASWLRTLGDITWNFETMKMQFYHEQVKYTLQGETKSQASIISCKSMTRLLKKEKEAVMVQLCPITTRNKTAETHPKIQQLLQQFVEVF</sequence>
<keyword evidence="2" id="KW-0560">Oxidoreductase</keyword>
<name>A0A2P6QS10_ROSCH</name>
<dbReference type="GO" id="GO:0004190">
    <property type="term" value="F:aspartic-type endopeptidase activity"/>
    <property type="evidence" value="ECO:0007669"/>
    <property type="project" value="InterPro"/>
</dbReference>
<dbReference type="Gramene" id="PRQ36973">
    <property type="protein sequence ID" value="PRQ36973"/>
    <property type="gene ID" value="RchiOBHm_Chr4g0397431"/>
</dbReference>
<dbReference type="SUPFAM" id="SSF50630">
    <property type="entry name" value="Acid proteases"/>
    <property type="match status" value="1"/>
</dbReference>
<dbReference type="GO" id="GO:0006508">
    <property type="term" value="P:proteolysis"/>
    <property type="evidence" value="ECO:0007669"/>
    <property type="project" value="InterPro"/>
</dbReference>
<dbReference type="PROSITE" id="PS00141">
    <property type="entry name" value="ASP_PROTEASE"/>
    <property type="match status" value="1"/>
</dbReference>
<reference evidence="2 3" key="1">
    <citation type="journal article" date="2018" name="Nat. Genet.">
        <title>The Rosa genome provides new insights in the design of modern roses.</title>
        <authorList>
            <person name="Bendahmane M."/>
        </authorList>
    </citation>
    <scope>NUCLEOTIDE SEQUENCE [LARGE SCALE GENOMIC DNA]</scope>
    <source>
        <strain evidence="3">cv. Old Blush</strain>
    </source>
</reference>
<dbReference type="InterPro" id="IPR021109">
    <property type="entry name" value="Peptidase_aspartic_dom_sf"/>
</dbReference>
<proteinExistence type="predicted"/>
<dbReference type="CDD" id="cd00303">
    <property type="entry name" value="retropepsin_like"/>
    <property type="match status" value="1"/>
</dbReference>
<protein>
    <submittedName>
        <fullName evidence="2">Putative succinate dehydrogenase (Quinone)</fullName>
        <ecNumber evidence="2">1.3.5.1</ecNumber>
    </submittedName>
</protein>
<dbReference type="STRING" id="74649.A0A2P6QS10"/>
<gene>
    <name evidence="2" type="ORF">RchiOBHm_Chr4g0397431</name>
</gene>